<dbReference type="SUPFAM" id="SSF53335">
    <property type="entry name" value="S-adenosyl-L-methionine-dependent methyltransferases"/>
    <property type="match status" value="1"/>
</dbReference>
<name>A0A8T8I6V4_9PSEU</name>
<dbReference type="Pfam" id="PF04672">
    <property type="entry name" value="Methyltransf_19"/>
    <property type="match status" value="1"/>
</dbReference>
<reference evidence="1" key="1">
    <citation type="submission" date="2021-04" db="EMBL/GenBank/DDBJ databases">
        <title>Saccharothrix algeriensis WGS.</title>
        <authorList>
            <person name="Stuskova K."/>
            <person name="Hakalova E."/>
            <person name="Tebbal A.B."/>
            <person name="Eichmeier A."/>
        </authorList>
    </citation>
    <scope>NUCLEOTIDE SEQUENCE</scope>
    <source>
        <strain evidence="1">NRRL B-24137</strain>
    </source>
</reference>
<dbReference type="InterPro" id="IPR029063">
    <property type="entry name" value="SAM-dependent_MTases_sf"/>
</dbReference>
<dbReference type="GO" id="GO:0008168">
    <property type="term" value="F:methyltransferase activity"/>
    <property type="evidence" value="ECO:0007669"/>
    <property type="project" value="UniProtKB-KW"/>
</dbReference>
<proteinExistence type="predicted"/>
<evidence type="ECO:0000313" key="1">
    <source>
        <dbReference type="EMBL" id="QTR06496.1"/>
    </source>
</evidence>
<gene>
    <name evidence="1" type="ORF">J7S33_30720</name>
</gene>
<evidence type="ECO:0000313" key="2">
    <source>
        <dbReference type="Proteomes" id="UP000671828"/>
    </source>
</evidence>
<dbReference type="EMBL" id="CP072788">
    <property type="protein sequence ID" value="QTR06496.1"/>
    <property type="molecule type" value="Genomic_DNA"/>
</dbReference>
<dbReference type="EC" id="2.1.1.-" evidence="1"/>
<dbReference type="GO" id="GO:0032259">
    <property type="term" value="P:methylation"/>
    <property type="evidence" value="ECO:0007669"/>
    <property type="project" value="UniProtKB-KW"/>
</dbReference>
<organism evidence="1 2">
    <name type="scientific">Saccharothrix algeriensis</name>
    <dbReference type="NCBI Taxonomy" id="173560"/>
    <lineage>
        <taxon>Bacteria</taxon>
        <taxon>Bacillati</taxon>
        <taxon>Actinomycetota</taxon>
        <taxon>Actinomycetes</taxon>
        <taxon>Pseudonocardiales</taxon>
        <taxon>Pseudonocardiaceae</taxon>
        <taxon>Saccharothrix</taxon>
    </lineage>
</organism>
<dbReference type="InterPro" id="IPR006764">
    <property type="entry name" value="SAM_dep_MeTrfase_SAV2177_type"/>
</dbReference>
<dbReference type="Proteomes" id="UP000671828">
    <property type="component" value="Chromosome"/>
</dbReference>
<dbReference type="Gene3D" id="3.40.50.150">
    <property type="entry name" value="Vaccinia Virus protein VP39"/>
    <property type="match status" value="1"/>
</dbReference>
<keyword evidence="1" id="KW-0489">Methyltransferase</keyword>
<feature type="non-terminal residue" evidence="1">
    <location>
        <position position="1"/>
    </location>
</feature>
<accession>A0A8T8I6V4</accession>
<sequence length="100" mass="10582">VDHDPTTLAHARLLLEDSPAAVIVDADLRDPGRVLRHPGVAGRLDPDRPLGVLAVDVLDALPDDDHPERLADAYLAALPPGSAFALTHLTADHRPEPTGP</sequence>
<dbReference type="AlphaFoldDB" id="A0A8T8I6V4"/>
<feature type="non-terminal residue" evidence="1">
    <location>
        <position position="100"/>
    </location>
</feature>
<protein>
    <submittedName>
        <fullName evidence="1">SAM-dependent methyltransferase</fullName>
        <ecNumber evidence="1">2.1.1.-</ecNumber>
    </submittedName>
</protein>
<keyword evidence="1" id="KW-0808">Transferase</keyword>